<dbReference type="CDD" id="cd18880">
    <property type="entry name" value="NUDIX_ADPRase"/>
    <property type="match status" value="1"/>
</dbReference>
<keyword evidence="5" id="KW-1185">Reference proteome</keyword>
<proteinExistence type="predicted"/>
<evidence type="ECO:0000313" key="5">
    <source>
        <dbReference type="Proteomes" id="UP000027337"/>
    </source>
</evidence>
<dbReference type="Gene3D" id="3.90.79.10">
    <property type="entry name" value="Nucleoside Triphosphate Pyrophosphohydrolase"/>
    <property type="match status" value="1"/>
</dbReference>
<dbReference type="STRING" id="83219.PM02_11325"/>
<keyword evidence="2 4" id="KW-0378">Hydrolase</keyword>
<dbReference type="Pfam" id="PF00293">
    <property type="entry name" value="NUDIX"/>
    <property type="match status" value="1"/>
</dbReference>
<comment type="caution">
    <text evidence="4">The sequence shown here is derived from an EMBL/GenBank/DDBJ whole genome shotgun (WGS) entry which is preliminary data.</text>
</comment>
<dbReference type="SUPFAM" id="SSF55811">
    <property type="entry name" value="Nudix"/>
    <property type="match status" value="1"/>
</dbReference>
<reference evidence="4 5" key="1">
    <citation type="journal article" date="2014" name="Genome Announc.">
        <title>Draft Genome Sequences of Two Isolates of the Roseobacter Group, Sulfitobacter sp. Strains 3SOLIMAR09 and 1FIGIMAR09, from Harbors of Mallorca Island (Mediterranean Sea).</title>
        <authorList>
            <person name="Mas-Llado M."/>
            <person name="Pina-Villalonga J.M."/>
            <person name="Brunet-Galmes I."/>
            <person name="Nogales B."/>
            <person name="Bosch R."/>
        </authorList>
    </citation>
    <scope>NUCLEOTIDE SEQUENCE [LARGE SCALE GENOMIC DNA]</scope>
    <source>
        <strain evidence="4 5">1FIGIMAR09</strain>
    </source>
</reference>
<dbReference type="EMBL" id="JEMU01000008">
    <property type="protein sequence ID" value="KAJ03044.1"/>
    <property type="molecule type" value="Genomic_DNA"/>
</dbReference>
<gene>
    <name evidence="4" type="ORF">PM02_11325</name>
</gene>
<feature type="domain" description="Nudix hydrolase" evidence="3">
    <location>
        <begin position="16"/>
        <end position="152"/>
    </location>
</feature>
<dbReference type="AlphaFoldDB" id="A0A061SU98"/>
<dbReference type="PROSITE" id="PS51462">
    <property type="entry name" value="NUDIX"/>
    <property type="match status" value="1"/>
</dbReference>
<dbReference type="InterPro" id="IPR015797">
    <property type="entry name" value="NUDIX_hydrolase-like_dom_sf"/>
</dbReference>
<evidence type="ECO:0000313" key="4">
    <source>
        <dbReference type="EMBL" id="KAJ03044.1"/>
    </source>
</evidence>
<evidence type="ECO:0000256" key="1">
    <source>
        <dbReference type="ARBA" id="ARBA00001946"/>
    </source>
</evidence>
<dbReference type="PANTHER" id="PTHR43046:SF14">
    <property type="entry name" value="MUTT_NUDIX FAMILY PROTEIN"/>
    <property type="match status" value="1"/>
</dbReference>
<name>A0A061SU98_9RHOB</name>
<evidence type="ECO:0000259" key="3">
    <source>
        <dbReference type="PROSITE" id="PS51462"/>
    </source>
</evidence>
<dbReference type="PANTHER" id="PTHR43046">
    <property type="entry name" value="GDP-MANNOSE MANNOSYL HYDROLASE"/>
    <property type="match status" value="1"/>
</dbReference>
<dbReference type="GO" id="GO:0016787">
    <property type="term" value="F:hydrolase activity"/>
    <property type="evidence" value="ECO:0007669"/>
    <property type="project" value="UniProtKB-KW"/>
</dbReference>
<comment type="cofactor">
    <cofactor evidence="1">
        <name>Mg(2+)</name>
        <dbReference type="ChEBI" id="CHEBI:18420"/>
    </cofactor>
</comment>
<dbReference type="eggNOG" id="COG1051">
    <property type="taxonomic scope" value="Bacteria"/>
</dbReference>
<accession>A0A061SU98</accession>
<organism evidence="4 5">
    <name type="scientific">Sulfitobacter mediterraneus</name>
    <dbReference type="NCBI Taxonomy" id="83219"/>
    <lineage>
        <taxon>Bacteria</taxon>
        <taxon>Pseudomonadati</taxon>
        <taxon>Pseudomonadota</taxon>
        <taxon>Alphaproteobacteria</taxon>
        <taxon>Rhodobacterales</taxon>
        <taxon>Roseobacteraceae</taxon>
        <taxon>Sulfitobacter</taxon>
    </lineage>
</organism>
<protein>
    <submittedName>
        <fullName evidence="4">NUDIX hydrolase</fullName>
    </submittedName>
</protein>
<dbReference type="Proteomes" id="UP000027337">
    <property type="component" value="Unassembled WGS sequence"/>
</dbReference>
<sequence length="162" mass="17816">MLPSVNLTKRSAMSEYPRVAVRAILIHENKLLLVNAYANGQSALMCPPGGGVEAGSSLPENLCREVFEETGLRIEVGAPCLVNEFHDPGGSFHQVDIYFRCSVIGSAEIDSNWQDTDRIVTDRRWVTAEELANVHHKPDSLGAVAFDPQNAITYDPLEPLVR</sequence>
<dbReference type="InterPro" id="IPR000086">
    <property type="entry name" value="NUDIX_hydrolase_dom"/>
</dbReference>
<evidence type="ECO:0000256" key="2">
    <source>
        <dbReference type="ARBA" id="ARBA00022801"/>
    </source>
</evidence>